<gene>
    <name evidence="2" type="ORF">EJP77_07625</name>
</gene>
<dbReference type="AlphaFoldDB" id="A0A433XHG1"/>
<dbReference type="InterPro" id="IPR000241">
    <property type="entry name" value="RlmKL-like_Mtase"/>
</dbReference>
<dbReference type="GO" id="GO:0016423">
    <property type="term" value="F:tRNA (guanine) methyltransferase activity"/>
    <property type="evidence" value="ECO:0007669"/>
    <property type="project" value="TreeGrafter"/>
</dbReference>
<evidence type="ECO:0000313" key="3">
    <source>
        <dbReference type="Proteomes" id="UP000272464"/>
    </source>
</evidence>
<dbReference type="PANTHER" id="PTHR14911">
    <property type="entry name" value="THUMP DOMAIN-CONTAINING"/>
    <property type="match status" value="1"/>
</dbReference>
<evidence type="ECO:0000313" key="2">
    <source>
        <dbReference type="EMBL" id="RUT33508.1"/>
    </source>
</evidence>
<dbReference type="Pfam" id="PF01170">
    <property type="entry name" value="UPF0020"/>
    <property type="match status" value="1"/>
</dbReference>
<dbReference type="SUPFAM" id="SSF53335">
    <property type="entry name" value="S-adenosyl-L-methionine-dependent methyltransferases"/>
    <property type="match status" value="1"/>
</dbReference>
<keyword evidence="2" id="KW-0808">Transferase</keyword>
<sequence>MRRRLHLNTPEFIYTYAYPEEEVSLCHLEMRALFGFVPETSLLKSTTEIDPSRSPFIRERIDVMYEGDKLEDILEQVEQIELHGDTFKVIFVKTNDLTGDDRIEYDERRAIEREMGMHIEGEADVNKPDHWFGLVAMGGRWYFGRYLKSTAVWLHHMKKPRSYSIALSTRVARAAANIAVPKPEGVRAIDPCCGIGTVMIEALSMGIDIIGRDINPLIARGARENIAHFGYNAPVTLGDIADITEHYDVAIVDMPYNHFSKATSETQRSILKHARRIADKVVIISVESMNEMIAESELTELDRGVVRKAGFTRQIIVCG</sequence>
<feature type="domain" description="Ribosomal RNA large subunit methyltransferase K/L-like methyltransferase" evidence="1">
    <location>
        <begin position="164"/>
        <end position="274"/>
    </location>
</feature>
<dbReference type="InterPro" id="IPR029063">
    <property type="entry name" value="SAM-dependent_MTases_sf"/>
</dbReference>
<comment type="caution">
    <text evidence="2">The sequence shown here is derived from an EMBL/GenBank/DDBJ whole genome shotgun (WGS) entry which is preliminary data.</text>
</comment>
<dbReference type="RefSeq" id="WP_127198622.1">
    <property type="nucleotide sequence ID" value="NZ_RZNX01000002.1"/>
</dbReference>
<protein>
    <submittedName>
        <fullName evidence="2">Methyltransferase domain-containing protein</fullName>
    </submittedName>
</protein>
<dbReference type="GO" id="GO:0030488">
    <property type="term" value="P:tRNA methylation"/>
    <property type="evidence" value="ECO:0007669"/>
    <property type="project" value="TreeGrafter"/>
</dbReference>
<accession>A0A433XHG1</accession>
<dbReference type="Gene3D" id="3.40.50.150">
    <property type="entry name" value="Vaccinia Virus protein VP39"/>
    <property type="match status" value="1"/>
</dbReference>
<dbReference type="CDD" id="cd02440">
    <property type="entry name" value="AdoMet_MTases"/>
    <property type="match status" value="1"/>
</dbReference>
<name>A0A433XHG1_9BACL</name>
<dbReference type="Proteomes" id="UP000272464">
    <property type="component" value="Unassembled WGS sequence"/>
</dbReference>
<proteinExistence type="predicted"/>
<keyword evidence="2" id="KW-0489">Methyltransferase</keyword>
<dbReference type="EMBL" id="RZNX01000002">
    <property type="protein sequence ID" value="RUT33508.1"/>
    <property type="molecule type" value="Genomic_DNA"/>
</dbReference>
<organism evidence="2 3">
    <name type="scientific">Paenibacillus zeisoli</name>
    <dbReference type="NCBI Taxonomy" id="2496267"/>
    <lineage>
        <taxon>Bacteria</taxon>
        <taxon>Bacillati</taxon>
        <taxon>Bacillota</taxon>
        <taxon>Bacilli</taxon>
        <taxon>Bacillales</taxon>
        <taxon>Paenibacillaceae</taxon>
        <taxon>Paenibacillus</taxon>
    </lineage>
</organism>
<dbReference type="OrthoDB" id="9791556at2"/>
<dbReference type="PANTHER" id="PTHR14911:SF13">
    <property type="entry name" value="TRNA (GUANINE(6)-N2)-METHYLTRANSFERASE THUMP3"/>
    <property type="match status" value="1"/>
</dbReference>
<keyword evidence="3" id="KW-1185">Reference proteome</keyword>
<reference evidence="2 3" key="1">
    <citation type="submission" date="2018-12" db="EMBL/GenBank/DDBJ databases">
        <authorList>
            <person name="Sun L."/>
            <person name="Chen Z."/>
        </authorList>
    </citation>
    <scope>NUCLEOTIDE SEQUENCE [LARGE SCALE GENOMIC DNA]</scope>
    <source>
        <strain evidence="2 3">3-5-3</strain>
    </source>
</reference>
<evidence type="ECO:0000259" key="1">
    <source>
        <dbReference type="Pfam" id="PF01170"/>
    </source>
</evidence>